<dbReference type="AlphaFoldDB" id="A0A221SUW1"/>
<evidence type="ECO:0000313" key="2">
    <source>
        <dbReference type="EMBL" id="ASN80434.1"/>
    </source>
</evidence>
<gene>
    <name evidence="2" type="ORF">DFI_04910</name>
</gene>
<keyword evidence="1" id="KW-0472">Membrane</keyword>
<reference evidence="2 3" key="1">
    <citation type="submission" date="2017-05" db="EMBL/GenBank/DDBJ databases">
        <title>The complete genome sequence of Deinococcus ficus isolated from the rhizosphere of the Ficus religiosa L. in Taiwan.</title>
        <authorList>
            <person name="Wu K.-M."/>
            <person name="Liao T.-L."/>
            <person name="Liu Y.-M."/>
            <person name="Young C.-C."/>
            <person name="Tsai S.-F."/>
        </authorList>
    </citation>
    <scope>NUCLEOTIDE SEQUENCE [LARGE SCALE GENOMIC DNA]</scope>
    <source>
        <strain evidence="2 3">CC-FR2-10</strain>
    </source>
</reference>
<feature type="transmembrane region" description="Helical" evidence="1">
    <location>
        <begin position="20"/>
        <end position="44"/>
    </location>
</feature>
<name>A0A221SUW1_9DEIO</name>
<dbReference type="RefSeq" id="WP_118375832.1">
    <property type="nucleotide sequence ID" value="NZ_CP021081.1"/>
</dbReference>
<feature type="transmembrane region" description="Helical" evidence="1">
    <location>
        <begin position="155"/>
        <end position="175"/>
    </location>
</feature>
<proteinExistence type="predicted"/>
<sequence length="192" mass="20840">MTRLPVRARPLKRARLARDLGRTGMLLAAVFTAVTWAALAFTFAPARALLDRADTQLTALDARLADAQTALAPFDVLARPETLEAVQGLGDLARRAQAAPLLDLVIPPDTLEGAVTLTREWETALNARPPLPALQAARADVQGWQARVHNLRVRLTGIALLTGALLTLLCAWFAAGQWALWRWAEDQLNPSS</sequence>
<keyword evidence="1" id="KW-0812">Transmembrane</keyword>
<organism evidence="2 3">
    <name type="scientific">Deinococcus ficus</name>
    <dbReference type="NCBI Taxonomy" id="317577"/>
    <lineage>
        <taxon>Bacteria</taxon>
        <taxon>Thermotogati</taxon>
        <taxon>Deinococcota</taxon>
        <taxon>Deinococci</taxon>
        <taxon>Deinococcales</taxon>
        <taxon>Deinococcaceae</taxon>
        <taxon>Deinococcus</taxon>
    </lineage>
</organism>
<keyword evidence="1" id="KW-1133">Transmembrane helix</keyword>
<evidence type="ECO:0000256" key="1">
    <source>
        <dbReference type="SAM" id="Phobius"/>
    </source>
</evidence>
<dbReference type="STRING" id="317577.GCA_000419625_00154"/>
<evidence type="ECO:0000313" key="3">
    <source>
        <dbReference type="Proteomes" id="UP000259030"/>
    </source>
</evidence>
<dbReference type="KEGG" id="dfc:DFI_04910"/>
<dbReference type="EMBL" id="CP021081">
    <property type="protein sequence ID" value="ASN80434.1"/>
    <property type="molecule type" value="Genomic_DNA"/>
</dbReference>
<accession>A0A221SUW1</accession>
<protein>
    <submittedName>
        <fullName evidence="2">Uncharacterized protein</fullName>
    </submittedName>
</protein>
<keyword evidence="3" id="KW-1185">Reference proteome</keyword>
<dbReference type="Proteomes" id="UP000259030">
    <property type="component" value="Chromosome"/>
</dbReference>